<dbReference type="EMBL" id="BIMW01000058">
    <property type="protein sequence ID" value="GCE92972.1"/>
    <property type="molecule type" value="Genomic_DNA"/>
</dbReference>
<keyword evidence="3" id="KW-1185">Reference proteome</keyword>
<evidence type="ECO:0000313" key="3">
    <source>
        <dbReference type="Proteomes" id="UP000326169"/>
    </source>
</evidence>
<dbReference type="PANTHER" id="PTHR43685">
    <property type="entry name" value="GLYCOSYLTRANSFERASE"/>
    <property type="match status" value="1"/>
</dbReference>
<feature type="domain" description="Glycosyltransferase 2-like" evidence="1">
    <location>
        <begin position="3"/>
        <end position="163"/>
    </location>
</feature>
<sequence>MISVIMACYNAENFLDPAIVSILNQTFTEFELIMVDDGSEDETIQIIERYQKQDDRIRVIHSDHGGASQARNLGIEVAKYPWIGIMDSDDIALPQRFERQMEVIAAMPQLVGLGATVHHINSRGEILSVSPLGPTTEAQFYQMRQQGHVVNLNHPTALFKKDIILKVGGYRAEFFPAEDLELMDRMAEYGPIISLPEPLLLYRVHSQSGSMQRFFFQRQVMRYVRSRHVARLEGKPEPTFEEFIQERAAWPILKRLSKYLETLAMFYYRRSGLLVGEKQYIPASFYLGLSAILNPQYTLPRIWGQVLSPQTREMVKTSSRLVK</sequence>
<dbReference type="InterPro" id="IPR050834">
    <property type="entry name" value="Glycosyltransf_2"/>
</dbReference>
<accession>A0A5M3T311</accession>
<keyword evidence="2" id="KW-0808">Transferase</keyword>
<dbReference type="Gene3D" id="3.90.550.10">
    <property type="entry name" value="Spore Coat Polysaccharide Biosynthesis Protein SpsA, Chain A"/>
    <property type="match status" value="1"/>
</dbReference>
<dbReference type="InterPro" id="IPR029044">
    <property type="entry name" value="Nucleotide-diphossugar_trans"/>
</dbReference>
<reference evidence="2 3" key="1">
    <citation type="journal article" date="2019" name="J Genomics">
        <title>The Draft Genome of a Hydrogen-producing Cyanobacterium, Arthrospira platensis NIES-46.</title>
        <authorList>
            <person name="Suzuki S."/>
            <person name="Yamaguchi H."/>
            <person name="Kawachi M."/>
        </authorList>
    </citation>
    <scope>NUCLEOTIDE SEQUENCE [LARGE SCALE GENOMIC DNA]</scope>
    <source>
        <strain evidence="2 3">NIES-46</strain>
    </source>
</reference>
<dbReference type="SUPFAM" id="SSF53448">
    <property type="entry name" value="Nucleotide-diphospho-sugar transferases"/>
    <property type="match status" value="1"/>
</dbReference>
<evidence type="ECO:0000313" key="2">
    <source>
        <dbReference type="EMBL" id="GCE92972.1"/>
    </source>
</evidence>
<protein>
    <submittedName>
        <fullName evidence="2">Glycosyl transferase</fullName>
    </submittedName>
</protein>
<dbReference type="Proteomes" id="UP000326169">
    <property type="component" value="Unassembled WGS sequence"/>
</dbReference>
<dbReference type="PANTHER" id="PTHR43685:SF2">
    <property type="entry name" value="GLYCOSYLTRANSFERASE 2-LIKE DOMAIN-CONTAINING PROTEIN"/>
    <property type="match status" value="1"/>
</dbReference>
<organism evidence="2 3">
    <name type="scientific">Limnospira platensis NIES-46</name>
    <dbReference type="NCBI Taxonomy" id="1236695"/>
    <lineage>
        <taxon>Bacteria</taxon>
        <taxon>Bacillati</taxon>
        <taxon>Cyanobacteriota</taxon>
        <taxon>Cyanophyceae</taxon>
        <taxon>Oscillatoriophycideae</taxon>
        <taxon>Oscillatoriales</taxon>
        <taxon>Sirenicapillariaceae</taxon>
        <taxon>Limnospira</taxon>
    </lineage>
</organism>
<name>A0A5M3T311_LIMPL</name>
<proteinExistence type="predicted"/>
<dbReference type="InterPro" id="IPR001173">
    <property type="entry name" value="Glyco_trans_2-like"/>
</dbReference>
<dbReference type="Pfam" id="PF00535">
    <property type="entry name" value="Glycos_transf_2"/>
    <property type="match status" value="1"/>
</dbReference>
<dbReference type="GO" id="GO:0016740">
    <property type="term" value="F:transferase activity"/>
    <property type="evidence" value="ECO:0007669"/>
    <property type="project" value="UniProtKB-KW"/>
</dbReference>
<dbReference type="GeneID" id="301681928"/>
<dbReference type="RefSeq" id="WP_006619476.1">
    <property type="nucleotide sequence ID" value="NZ_BIMW01000058.1"/>
</dbReference>
<gene>
    <name evidence="2" type="ORF">NIES46_10210</name>
</gene>
<evidence type="ECO:0000259" key="1">
    <source>
        <dbReference type="Pfam" id="PF00535"/>
    </source>
</evidence>
<comment type="caution">
    <text evidence="2">The sequence shown here is derived from an EMBL/GenBank/DDBJ whole genome shotgun (WGS) entry which is preliminary data.</text>
</comment>